<evidence type="ECO:0000313" key="3">
    <source>
        <dbReference type="Proteomes" id="UP000215005"/>
    </source>
</evidence>
<proteinExistence type="predicted"/>
<keyword evidence="1" id="KW-0812">Transmembrane</keyword>
<sequence length="155" mass="16680">MSVVAMLGIAWAAWDLLPEVVTTREATVDRTATEVSRWVVVGAVPAAAVLCTVLMVGARPFDRFIVRFLGRLGLPAGDGDRDRVRDLNAVLITLALFFFVTHCVIIAYEAGAEFPVVPVALALVGAVVATLGVLLRDRLVRDTVVLARAIRRSGR</sequence>
<keyword evidence="1" id="KW-0472">Membrane</keyword>
<feature type="transmembrane region" description="Helical" evidence="1">
    <location>
        <begin position="38"/>
        <end position="58"/>
    </location>
</feature>
<protein>
    <recommendedName>
        <fullName evidence="4">DUF1648 domain-containing protein</fullName>
    </recommendedName>
</protein>
<dbReference type="Proteomes" id="UP000215005">
    <property type="component" value="Chromosome"/>
</dbReference>
<evidence type="ECO:0008006" key="4">
    <source>
        <dbReference type="Google" id="ProtNLM"/>
    </source>
</evidence>
<dbReference type="EMBL" id="CP022753">
    <property type="protein sequence ID" value="ASU81993.1"/>
    <property type="molecule type" value="Genomic_DNA"/>
</dbReference>
<accession>A0A223S1I1</accession>
<dbReference type="AlphaFoldDB" id="A0A223S1I1"/>
<reference evidence="2 3" key="1">
    <citation type="submission" date="2017-08" db="EMBL/GenBank/DDBJ databases">
        <title>The complete genome sequence of Nocardiopsis gilva YIM 90087.</title>
        <authorList>
            <person name="Yin M."/>
            <person name="Tang S."/>
        </authorList>
    </citation>
    <scope>NUCLEOTIDE SEQUENCE [LARGE SCALE GENOMIC DNA]</scope>
    <source>
        <strain evidence="2 3">YIM 90087</strain>
    </source>
</reference>
<gene>
    <name evidence="2" type="ORF">CDO52_03635</name>
</gene>
<evidence type="ECO:0000256" key="1">
    <source>
        <dbReference type="SAM" id="Phobius"/>
    </source>
</evidence>
<keyword evidence="3" id="KW-1185">Reference proteome</keyword>
<keyword evidence="1" id="KW-1133">Transmembrane helix</keyword>
<organism evidence="2 3">
    <name type="scientific">Nocardiopsis gilva YIM 90087</name>
    <dbReference type="NCBI Taxonomy" id="1235441"/>
    <lineage>
        <taxon>Bacteria</taxon>
        <taxon>Bacillati</taxon>
        <taxon>Actinomycetota</taxon>
        <taxon>Actinomycetes</taxon>
        <taxon>Streptosporangiales</taxon>
        <taxon>Nocardiopsidaceae</taxon>
        <taxon>Nocardiopsis</taxon>
    </lineage>
</organism>
<feature type="transmembrane region" description="Helical" evidence="1">
    <location>
        <begin position="114"/>
        <end position="135"/>
    </location>
</feature>
<evidence type="ECO:0000313" key="2">
    <source>
        <dbReference type="EMBL" id="ASU81993.1"/>
    </source>
</evidence>
<name>A0A223S1I1_9ACTN</name>
<dbReference type="KEGG" id="ngv:CDO52_03635"/>
<feature type="transmembrane region" description="Helical" evidence="1">
    <location>
        <begin position="89"/>
        <end position="108"/>
    </location>
</feature>